<organism evidence="2 3">
    <name type="scientific">Thelohanellus kitauei</name>
    <name type="common">Myxosporean</name>
    <dbReference type="NCBI Taxonomy" id="669202"/>
    <lineage>
        <taxon>Eukaryota</taxon>
        <taxon>Metazoa</taxon>
        <taxon>Cnidaria</taxon>
        <taxon>Myxozoa</taxon>
        <taxon>Myxosporea</taxon>
        <taxon>Bivalvulida</taxon>
        <taxon>Platysporina</taxon>
        <taxon>Myxobolidae</taxon>
        <taxon>Thelohanellus</taxon>
    </lineage>
</organism>
<reference evidence="2 3" key="1">
    <citation type="journal article" date="2014" name="Genome Biol. Evol.">
        <title>The genome of the myxosporean Thelohanellus kitauei shows adaptations to nutrient acquisition within its fish host.</title>
        <authorList>
            <person name="Yang Y."/>
            <person name="Xiong J."/>
            <person name="Zhou Z."/>
            <person name="Huo F."/>
            <person name="Miao W."/>
            <person name="Ran C."/>
            <person name="Liu Y."/>
            <person name="Zhang J."/>
            <person name="Feng J."/>
            <person name="Wang M."/>
            <person name="Wang M."/>
            <person name="Wang L."/>
            <person name="Yao B."/>
        </authorList>
    </citation>
    <scope>NUCLEOTIDE SEQUENCE [LARGE SCALE GENOMIC DNA]</scope>
    <source>
        <strain evidence="2">Wuqing</strain>
    </source>
</reference>
<comment type="caution">
    <text evidence="2">The sequence shown here is derived from an EMBL/GenBank/DDBJ whole genome shotgun (WGS) entry which is preliminary data.</text>
</comment>
<sequence>MFRVIETDCLGNSGIIYPTGDFVRIRDSKKGDLCYCGHDSRMKCDYYISCRSLKCKSGNSVVKECCSDLKCADSEINRYNPVIIFAIIFVAVVSAILLIPMCLALYFCWCRRSKPVIYEIERFNIGTEESKSSTLLFKKGPIAENLDKQRQAINLQLKFLRLWVHISKKLNPS</sequence>
<keyword evidence="3" id="KW-1185">Reference proteome</keyword>
<evidence type="ECO:0000256" key="1">
    <source>
        <dbReference type="SAM" id="Phobius"/>
    </source>
</evidence>
<gene>
    <name evidence="2" type="ORF">RF11_13750</name>
</gene>
<keyword evidence="1" id="KW-1133">Transmembrane helix</keyword>
<dbReference type="AlphaFoldDB" id="A0A0C2MM72"/>
<accession>A0A0C2MM72</accession>
<protein>
    <submittedName>
        <fullName evidence="2">Uncharacterized protein</fullName>
    </submittedName>
</protein>
<evidence type="ECO:0000313" key="3">
    <source>
        <dbReference type="Proteomes" id="UP000031668"/>
    </source>
</evidence>
<evidence type="ECO:0000313" key="2">
    <source>
        <dbReference type="EMBL" id="KII62711.1"/>
    </source>
</evidence>
<feature type="transmembrane region" description="Helical" evidence="1">
    <location>
        <begin position="82"/>
        <end position="109"/>
    </location>
</feature>
<keyword evidence="1" id="KW-0472">Membrane</keyword>
<dbReference type="Proteomes" id="UP000031668">
    <property type="component" value="Unassembled WGS sequence"/>
</dbReference>
<proteinExistence type="predicted"/>
<keyword evidence="1" id="KW-0812">Transmembrane</keyword>
<dbReference type="EMBL" id="JWZT01004884">
    <property type="protein sequence ID" value="KII62711.1"/>
    <property type="molecule type" value="Genomic_DNA"/>
</dbReference>
<name>A0A0C2MM72_THEKT</name>